<name>A0AA96Y899_9CYAN</name>
<dbReference type="GO" id="GO:0003676">
    <property type="term" value="F:nucleic acid binding"/>
    <property type="evidence" value="ECO:0007669"/>
    <property type="project" value="InterPro"/>
</dbReference>
<dbReference type="InterPro" id="IPR011335">
    <property type="entry name" value="Restrct_endonuc-II-like"/>
</dbReference>
<evidence type="ECO:0000256" key="1">
    <source>
        <dbReference type="ARBA" id="ARBA00006738"/>
    </source>
</evidence>
<sequence length="176" mass="19125">MPKRSPQSVPNPRISASGEFGRLAETLVARWLVQQGATILQQRWRCRWGELDLVAQLPESSGAAATLAFVEVKARRNAGWDAGGLLAVTPQKQAKLWQAAELFLAEYPEWAGGNCRFDVALVGGRSRSVESPDSPAQNSGPDCSLPDSTIRLGHPVAIAHYTLTLQHYLPNAFGHL</sequence>
<dbReference type="CDD" id="cd20736">
    <property type="entry name" value="PoNe_Nuclease"/>
    <property type="match status" value="1"/>
</dbReference>
<dbReference type="AlphaFoldDB" id="A0AA96Y899"/>
<evidence type="ECO:0000256" key="2">
    <source>
        <dbReference type="HAMAP-Rule" id="MF_00048"/>
    </source>
</evidence>
<gene>
    <name evidence="3" type="ORF">HNI00_16845</name>
</gene>
<reference evidence="3" key="1">
    <citation type="submission" date="2020-05" db="EMBL/GenBank/DDBJ databases">
        <authorList>
            <person name="Zhu T."/>
            <person name="Keshari N."/>
            <person name="Lu X."/>
        </authorList>
    </citation>
    <scope>NUCLEOTIDE SEQUENCE</scope>
    <source>
        <strain evidence="3">NK1-22</strain>
    </source>
</reference>
<dbReference type="NCBIfam" id="TIGR00252">
    <property type="entry name" value="YraN family protein"/>
    <property type="match status" value="1"/>
</dbReference>
<dbReference type="HAMAP" id="MF_00048">
    <property type="entry name" value="UPF0102"/>
    <property type="match status" value="1"/>
</dbReference>
<comment type="similarity">
    <text evidence="1 2">Belongs to the UPF0102 family.</text>
</comment>
<organism evidence="3">
    <name type="scientific">Thermoleptolyngbya oregonensis NK1-22</name>
    <dbReference type="NCBI Taxonomy" id="2547457"/>
    <lineage>
        <taxon>Bacteria</taxon>
        <taxon>Bacillati</taxon>
        <taxon>Cyanobacteriota</taxon>
        <taxon>Cyanophyceae</taxon>
        <taxon>Oculatellales</taxon>
        <taxon>Oculatellaceae</taxon>
        <taxon>Thermoleptolyngbya</taxon>
    </lineage>
</organism>
<dbReference type="KEGG" id="tog:HNI00_16845"/>
<dbReference type="InterPro" id="IPR011856">
    <property type="entry name" value="tRNA_endonuc-like_dom_sf"/>
</dbReference>
<dbReference type="RefSeq" id="WP_316787726.1">
    <property type="nucleotide sequence ID" value="NZ_CP053540.1"/>
</dbReference>
<dbReference type="EMBL" id="CP053540">
    <property type="protein sequence ID" value="WOB44629.1"/>
    <property type="molecule type" value="Genomic_DNA"/>
</dbReference>
<dbReference type="Pfam" id="PF02021">
    <property type="entry name" value="UPF0102"/>
    <property type="match status" value="1"/>
</dbReference>
<dbReference type="PANTHER" id="PTHR34039:SF1">
    <property type="entry name" value="UPF0102 PROTEIN YRAN"/>
    <property type="match status" value="1"/>
</dbReference>
<accession>A0AA96Y899</accession>
<evidence type="ECO:0000313" key="3">
    <source>
        <dbReference type="EMBL" id="WOB44629.1"/>
    </source>
</evidence>
<dbReference type="Gene3D" id="3.40.1350.10">
    <property type="match status" value="1"/>
</dbReference>
<proteinExistence type="inferred from homology"/>
<dbReference type="InterPro" id="IPR003509">
    <property type="entry name" value="UPF0102_YraN-like"/>
</dbReference>
<protein>
    <recommendedName>
        <fullName evidence="2">UPF0102 protein HNI00_16845</fullName>
    </recommendedName>
</protein>
<dbReference type="SUPFAM" id="SSF52980">
    <property type="entry name" value="Restriction endonuclease-like"/>
    <property type="match status" value="1"/>
</dbReference>
<dbReference type="PANTHER" id="PTHR34039">
    <property type="entry name" value="UPF0102 PROTEIN YRAN"/>
    <property type="match status" value="1"/>
</dbReference>